<accession>A0A382R0Y5</accession>
<feature type="non-terminal residue" evidence="1">
    <location>
        <position position="54"/>
    </location>
</feature>
<dbReference type="AlphaFoldDB" id="A0A382R0Y5"/>
<dbReference type="EMBL" id="UINC01118325">
    <property type="protein sequence ID" value="SVC91383.1"/>
    <property type="molecule type" value="Genomic_DNA"/>
</dbReference>
<gene>
    <name evidence="1" type="ORF">METZ01_LOCUS344237</name>
</gene>
<sequence>MQTKRLGRTDVDISIVGVGTAFLGIPEVNDAAQAYADMSQPFAGRVDRELGVEA</sequence>
<evidence type="ECO:0000313" key="1">
    <source>
        <dbReference type="EMBL" id="SVC91383.1"/>
    </source>
</evidence>
<proteinExistence type="predicted"/>
<protein>
    <submittedName>
        <fullName evidence="1">Uncharacterized protein</fullName>
    </submittedName>
</protein>
<organism evidence="1">
    <name type="scientific">marine metagenome</name>
    <dbReference type="NCBI Taxonomy" id="408172"/>
    <lineage>
        <taxon>unclassified sequences</taxon>
        <taxon>metagenomes</taxon>
        <taxon>ecological metagenomes</taxon>
    </lineage>
</organism>
<reference evidence="1" key="1">
    <citation type="submission" date="2018-05" db="EMBL/GenBank/DDBJ databases">
        <authorList>
            <person name="Lanie J.A."/>
            <person name="Ng W.-L."/>
            <person name="Kazmierczak K.M."/>
            <person name="Andrzejewski T.M."/>
            <person name="Davidsen T.M."/>
            <person name="Wayne K.J."/>
            <person name="Tettelin H."/>
            <person name="Glass J.I."/>
            <person name="Rusch D."/>
            <person name="Podicherti R."/>
            <person name="Tsui H.-C.T."/>
            <person name="Winkler M.E."/>
        </authorList>
    </citation>
    <scope>NUCLEOTIDE SEQUENCE</scope>
</reference>
<name>A0A382R0Y5_9ZZZZ</name>